<proteinExistence type="predicted"/>
<protein>
    <submittedName>
        <fullName evidence="2">Uncharacterized protein</fullName>
    </submittedName>
</protein>
<reference evidence="2" key="1">
    <citation type="submission" date="2020-06" db="EMBL/GenBank/DDBJ databases">
        <authorList>
            <consortium name="Plant Systems Biology data submission"/>
        </authorList>
    </citation>
    <scope>NUCLEOTIDE SEQUENCE</scope>
    <source>
        <strain evidence="2">D6</strain>
    </source>
</reference>
<dbReference type="AlphaFoldDB" id="A0A9N8EGG2"/>
<dbReference type="Proteomes" id="UP001153069">
    <property type="component" value="Unassembled WGS sequence"/>
</dbReference>
<comment type="caution">
    <text evidence="2">The sequence shown here is derived from an EMBL/GenBank/DDBJ whole genome shotgun (WGS) entry which is preliminary data.</text>
</comment>
<dbReference type="EMBL" id="CAICTM010000899">
    <property type="protein sequence ID" value="CAB9518030.1"/>
    <property type="molecule type" value="Genomic_DNA"/>
</dbReference>
<accession>A0A9N8EGG2</accession>
<sequence>MALRRSSRFLQIDTKDNRPQSPATNDNNPPSPAPAALISPDEQAASPSQFASIKDQFLSVLRDSTASRKARNTPLFQFVFQGNKSFDKGWLRRGLVDDDSASRLSIRPHENNILLFIFFGLSGTGPDTDGKEGETSPMTMLGKAWGFSKPSIRRACGLSLDNNFIQSLMEKGQDDELRKRNKESTPQAKELISEADGFLSPSDPSPAQAFKRRDLKTTPTLVEELQNLALGSPKTPMRFFGQKDIDDVNAGQQRRTRLDFGFDARSPLLEETDELSDETRCFSEVATQTDGDGLEVATQTDGDGGGWQTKDVATQTEMRSRLHSEIKSQSISRDCEEEICRALFLLFQNKVVPIPRTSITDENEILTVRQFRSASTMKILRIKESRQTKGDGRGRKIRRKAQLVETLLANLDLSESELLSVMKIVGLNHLMKVFPSSNLQLSIEQCAALMQYLPVTARGMERLSKFFKATLPDIGDQLFPGMLRKKVASYAMESFNLRLGFELVSLEIGGEKRNSRCLHVWIKEPALVVESLTESALIAGKFDDSSSFSKHQNELVVVQGSDRGGDITLCLVRIANRSGGNAPQYCIPLAFYEYGKESYNNMHKTLFHSSKPTKQFLQMLLDGRFQMIVVAVEEGDSVVDAKCRVIECETALNIDRHNDINTLRLEPPASDLPTLVSILNDHETTQPSANQSHPKQRIQLVRKENEQTEYEGFVLTNSFGRDIYHARFHESLHCTATSSIRIKTLRLRGVSADDIKCNTSVMGQGTAGVMCPCTMCICTKKDFSKYLTLPSNEQPALRQGGNSNPTLYDSFIAEAGGRADWVRATSTGQARKLKLKYHSVVHQPLLNTPPDRNSGSGMHVSSGLLTHCTMRMLDVLGRIDRGLPWLEKLSTLLNRAKEFCMQSVKQAEKLRKQDTKLQRDAETARKLALTDQIEAIKADRHRVAVELTLMTKGVESAKLFLEKGNDFLDGVAKKTKSRIVGPATYCFRKSYEVDGRVSFRVENSGFELSNGDGIRVLERRELISKRMKHLFRNNPELQTQVEKAMKSFRRLAELLYHISTMMKSQRKWSTEEATRFDSLTLQYAQLWMEFKSDDNSNGEDMNVFNKLHVLRSHLSAFAADNLMLGRCSEEGFESAHKRIESIRKPLVCMTSTEARANTIFRRIMLQCRPEVEAIRLSIEERFEGKKRAPYKKTIKGLKSTDEAPVSSNRTSNTLPDGFIHSINGYIIKTEWKDHFEYVCFSKVPVSWSEPFVTDESLGGVYRANAEYV</sequence>
<name>A0A9N8EGG2_9STRA</name>
<evidence type="ECO:0000256" key="1">
    <source>
        <dbReference type="SAM" id="MobiDB-lite"/>
    </source>
</evidence>
<evidence type="ECO:0000313" key="3">
    <source>
        <dbReference type="Proteomes" id="UP001153069"/>
    </source>
</evidence>
<dbReference type="OrthoDB" id="57156at2759"/>
<keyword evidence="3" id="KW-1185">Reference proteome</keyword>
<organism evidence="2 3">
    <name type="scientific">Seminavis robusta</name>
    <dbReference type="NCBI Taxonomy" id="568900"/>
    <lineage>
        <taxon>Eukaryota</taxon>
        <taxon>Sar</taxon>
        <taxon>Stramenopiles</taxon>
        <taxon>Ochrophyta</taxon>
        <taxon>Bacillariophyta</taxon>
        <taxon>Bacillariophyceae</taxon>
        <taxon>Bacillariophycidae</taxon>
        <taxon>Naviculales</taxon>
        <taxon>Naviculaceae</taxon>
        <taxon>Seminavis</taxon>
    </lineage>
</organism>
<feature type="region of interest" description="Disordered" evidence="1">
    <location>
        <begin position="1"/>
        <end position="45"/>
    </location>
</feature>
<evidence type="ECO:0000313" key="2">
    <source>
        <dbReference type="EMBL" id="CAB9518030.1"/>
    </source>
</evidence>
<gene>
    <name evidence="2" type="ORF">SEMRO_901_G217940.1</name>
</gene>
<feature type="compositionally biased region" description="Low complexity" evidence="1">
    <location>
        <begin position="21"/>
        <end position="40"/>
    </location>
</feature>